<dbReference type="KEGG" id="pshq:F3W81_07980"/>
<dbReference type="GO" id="GO:0005524">
    <property type="term" value="F:ATP binding"/>
    <property type="evidence" value="ECO:0007669"/>
    <property type="project" value="UniProtKB-UniRule"/>
</dbReference>
<keyword evidence="2 11" id="KW-1003">Cell membrane</keyword>
<keyword evidence="13" id="KW-1185">Reference proteome</keyword>
<dbReference type="HAMAP" id="MF_00276">
    <property type="entry name" value="KdpC"/>
    <property type="match status" value="1"/>
</dbReference>
<dbReference type="InterPro" id="IPR003820">
    <property type="entry name" value="KdpC"/>
</dbReference>
<evidence type="ECO:0000256" key="4">
    <source>
        <dbReference type="ARBA" id="ARBA00022692"/>
    </source>
</evidence>
<sequence length="182" mass="18329">MNILVSSLRVVVASMGLCVVGYTGVILGVAQAVTPATADGSLVADASGQVVGSRLVAQGFSDPRYVWPRPSAVNYDAAAAGGSNLSPANPEIATRAKAIIAAYGVDAPIPADLVTASGAGLDPHISLAGALFQVPRVAKARGMDEDSVRGLITRLAFAPGGPLTQDRIVNVLELNLALDAGA</sequence>
<dbReference type="PANTHER" id="PTHR30042:SF2">
    <property type="entry name" value="POTASSIUM-TRANSPORTING ATPASE KDPC SUBUNIT"/>
    <property type="match status" value="1"/>
</dbReference>
<reference evidence="12 13" key="1">
    <citation type="submission" date="2019-10" db="EMBL/GenBank/DDBJ databases">
        <title>Pseudopuniceibacterium sp. HQ09 islated from Antarctica.</title>
        <authorList>
            <person name="Liao L."/>
            <person name="Su S."/>
            <person name="Chen B."/>
            <person name="Yu Y."/>
        </authorList>
    </citation>
    <scope>NUCLEOTIDE SEQUENCE [LARGE SCALE GENOMIC DNA]</scope>
    <source>
        <strain evidence="12 13">HQ09</strain>
    </source>
</reference>
<accession>A0A7L9WMJ2</accession>
<comment type="subcellular location">
    <subcellularLocation>
        <location evidence="11">Cell membrane</location>
        <topology evidence="11">Single-pass membrane protein</topology>
    </subcellularLocation>
</comment>
<keyword evidence="1 11" id="KW-0813">Transport</keyword>
<dbReference type="EMBL" id="CP045201">
    <property type="protein sequence ID" value="QOL80758.1"/>
    <property type="molecule type" value="Genomic_DNA"/>
</dbReference>
<dbReference type="RefSeq" id="WP_193083079.1">
    <property type="nucleotide sequence ID" value="NZ_CP045201.1"/>
</dbReference>
<gene>
    <name evidence="11" type="primary">kdpC</name>
    <name evidence="12" type="ORF">F3W81_07980</name>
</gene>
<comment type="similarity">
    <text evidence="11">Belongs to the KdpC family.</text>
</comment>
<dbReference type="PANTHER" id="PTHR30042">
    <property type="entry name" value="POTASSIUM-TRANSPORTING ATPASE C CHAIN"/>
    <property type="match status" value="1"/>
</dbReference>
<evidence type="ECO:0000256" key="3">
    <source>
        <dbReference type="ARBA" id="ARBA00022538"/>
    </source>
</evidence>
<evidence type="ECO:0000256" key="9">
    <source>
        <dbReference type="ARBA" id="ARBA00023065"/>
    </source>
</evidence>
<keyword evidence="9 11" id="KW-0406">Ion transport</keyword>
<evidence type="ECO:0000256" key="2">
    <source>
        <dbReference type="ARBA" id="ARBA00022475"/>
    </source>
</evidence>
<keyword evidence="6 11" id="KW-0067">ATP-binding</keyword>
<evidence type="ECO:0000313" key="13">
    <source>
        <dbReference type="Proteomes" id="UP000594118"/>
    </source>
</evidence>
<keyword evidence="7 11" id="KW-0630">Potassium</keyword>
<evidence type="ECO:0000256" key="7">
    <source>
        <dbReference type="ARBA" id="ARBA00022958"/>
    </source>
</evidence>
<keyword evidence="8 11" id="KW-1133">Transmembrane helix</keyword>
<evidence type="ECO:0000256" key="1">
    <source>
        <dbReference type="ARBA" id="ARBA00022448"/>
    </source>
</evidence>
<dbReference type="GO" id="GO:0008556">
    <property type="term" value="F:P-type potassium transmembrane transporter activity"/>
    <property type="evidence" value="ECO:0007669"/>
    <property type="project" value="InterPro"/>
</dbReference>
<dbReference type="PIRSF" id="PIRSF001296">
    <property type="entry name" value="K_ATPase_KdpC"/>
    <property type="match status" value="1"/>
</dbReference>
<dbReference type="Proteomes" id="UP000594118">
    <property type="component" value="Chromosome"/>
</dbReference>
<dbReference type="GO" id="GO:0005886">
    <property type="term" value="C:plasma membrane"/>
    <property type="evidence" value="ECO:0007669"/>
    <property type="project" value="UniProtKB-SubCell"/>
</dbReference>
<keyword evidence="5 11" id="KW-0547">Nucleotide-binding</keyword>
<keyword evidence="3 11" id="KW-0633">Potassium transport</keyword>
<comment type="function">
    <text evidence="11">Part of the high-affinity ATP-driven potassium transport (or Kdp) system, which catalyzes the hydrolysis of ATP coupled with the electrogenic transport of potassium into the cytoplasm. This subunit acts as a catalytic chaperone that increases the ATP-binding affinity of the ATP-hydrolyzing subunit KdpB by the formation of a transient KdpB/KdpC/ATP ternary complex.</text>
</comment>
<name>A0A7L9WMJ2_9RHOB</name>
<comment type="subunit">
    <text evidence="11">The system is composed of three essential subunits: KdpA, KdpB and KdpC.</text>
</comment>
<protein>
    <recommendedName>
        <fullName evidence="11">Potassium-transporting ATPase KdpC subunit</fullName>
    </recommendedName>
    <alternativeName>
        <fullName evidence="11">ATP phosphohydrolase [potassium-transporting] C chain</fullName>
    </alternativeName>
    <alternativeName>
        <fullName evidence="11">Potassium-binding and translocating subunit C</fullName>
    </alternativeName>
    <alternativeName>
        <fullName evidence="11">Potassium-translocating ATPase C chain</fullName>
    </alternativeName>
</protein>
<keyword evidence="4 11" id="KW-0812">Transmembrane</keyword>
<proteinExistence type="inferred from homology"/>
<dbReference type="Pfam" id="PF02669">
    <property type="entry name" value="KdpC"/>
    <property type="match status" value="1"/>
</dbReference>
<evidence type="ECO:0000256" key="5">
    <source>
        <dbReference type="ARBA" id="ARBA00022741"/>
    </source>
</evidence>
<evidence type="ECO:0000256" key="8">
    <source>
        <dbReference type="ARBA" id="ARBA00022989"/>
    </source>
</evidence>
<evidence type="ECO:0000256" key="6">
    <source>
        <dbReference type="ARBA" id="ARBA00022840"/>
    </source>
</evidence>
<evidence type="ECO:0000256" key="11">
    <source>
        <dbReference type="HAMAP-Rule" id="MF_00276"/>
    </source>
</evidence>
<dbReference type="AlphaFoldDB" id="A0A7L9WMJ2"/>
<organism evidence="12 13">
    <name type="scientific">Pseudooceanicola spongiae</name>
    <dbReference type="NCBI Taxonomy" id="2613965"/>
    <lineage>
        <taxon>Bacteria</taxon>
        <taxon>Pseudomonadati</taxon>
        <taxon>Pseudomonadota</taxon>
        <taxon>Alphaproteobacteria</taxon>
        <taxon>Rhodobacterales</taxon>
        <taxon>Paracoccaceae</taxon>
        <taxon>Pseudooceanicola</taxon>
    </lineage>
</organism>
<evidence type="ECO:0000256" key="10">
    <source>
        <dbReference type="ARBA" id="ARBA00023136"/>
    </source>
</evidence>
<evidence type="ECO:0000313" key="12">
    <source>
        <dbReference type="EMBL" id="QOL80758.1"/>
    </source>
</evidence>
<keyword evidence="10 11" id="KW-0472">Membrane</keyword>